<organism evidence="1 2">
    <name type="scientific">Phoenix dactylifera</name>
    <name type="common">Date palm</name>
    <dbReference type="NCBI Taxonomy" id="42345"/>
    <lineage>
        <taxon>Eukaryota</taxon>
        <taxon>Viridiplantae</taxon>
        <taxon>Streptophyta</taxon>
        <taxon>Embryophyta</taxon>
        <taxon>Tracheophyta</taxon>
        <taxon>Spermatophyta</taxon>
        <taxon>Magnoliopsida</taxon>
        <taxon>Liliopsida</taxon>
        <taxon>Arecaceae</taxon>
        <taxon>Coryphoideae</taxon>
        <taxon>Phoeniceae</taxon>
        <taxon>Phoenix</taxon>
    </lineage>
</organism>
<sequence>MAMDPKTDKLIRRTTMVATATAAYFLLTADYGPQENALAPIKRAIESVELSLKRLIFGQDKEVHENEKEKSKYNDVK</sequence>
<dbReference type="RefSeq" id="XP_008787522.1">
    <property type="nucleotide sequence ID" value="XM_008789300.4"/>
</dbReference>
<reference evidence="2" key="2">
    <citation type="submission" date="2025-08" db="UniProtKB">
        <authorList>
            <consortium name="RefSeq"/>
        </authorList>
    </citation>
    <scope>IDENTIFICATION</scope>
    <source>
        <tissue evidence="2">Young leaves</tissue>
    </source>
</reference>
<dbReference type="AlphaFoldDB" id="A0A8B7BXQ0"/>
<accession>A0A8B7BXQ0</accession>
<keyword evidence="1" id="KW-1185">Reference proteome</keyword>
<dbReference type="OrthoDB" id="1635687at2759"/>
<dbReference type="KEGG" id="pda:103705546"/>
<dbReference type="GeneID" id="103705546"/>
<proteinExistence type="predicted"/>
<gene>
    <name evidence="2" type="primary">LOC103705546</name>
</gene>
<evidence type="ECO:0000313" key="2">
    <source>
        <dbReference type="RefSeq" id="XP_008787522.1"/>
    </source>
</evidence>
<evidence type="ECO:0000313" key="1">
    <source>
        <dbReference type="Proteomes" id="UP000228380"/>
    </source>
</evidence>
<dbReference type="PANTHER" id="PTHR37696:SF1">
    <property type="entry name" value="ADENYLOSUCCINATE SYNTHETASE-RELATED"/>
    <property type="match status" value="1"/>
</dbReference>
<dbReference type="PANTHER" id="PTHR37696">
    <property type="entry name" value="ADENYLOSUCCINATE SYNTHETASE-RELATED"/>
    <property type="match status" value="1"/>
</dbReference>
<protein>
    <submittedName>
        <fullName evidence="2">Uncharacterized protein LOC103705546</fullName>
    </submittedName>
</protein>
<name>A0A8B7BXQ0_PHODC</name>
<reference evidence="1" key="1">
    <citation type="journal article" date="2019" name="Nat. Commun.">
        <title>Genome-wide association mapping of date palm fruit traits.</title>
        <authorList>
            <person name="Hazzouri K.M."/>
            <person name="Gros-Balthazard M."/>
            <person name="Flowers J.M."/>
            <person name="Copetti D."/>
            <person name="Lemansour A."/>
            <person name="Lebrun M."/>
            <person name="Masmoudi K."/>
            <person name="Ferrand S."/>
            <person name="Dhar M.I."/>
            <person name="Fresquez Z.A."/>
            <person name="Rosas U."/>
            <person name="Zhang J."/>
            <person name="Talag J."/>
            <person name="Lee S."/>
            <person name="Kudrna D."/>
            <person name="Powell R.F."/>
            <person name="Leitch I.J."/>
            <person name="Krueger R.R."/>
            <person name="Wing R.A."/>
            <person name="Amiri K.M.A."/>
            <person name="Purugganan M.D."/>
        </authorList>
    </citation>
    <scope>NUCLEOTIDE SEQUENCE [LARGE SCALE GENOMIC DNA]</scope>
    <source>
        <strain evidence="1">cv. Khalas</strain>
    </source>
</reference>
<dbReference type="Proteomes" id="UP000228380">
    <property type="component" value="Chromosome 17"/>
</dbReference>